<evidence type="ECO:0000256" key="1">
    <source>
        <dbReference type="SAM" id="Phobius"/>
    </source>
</evidence>
<dbReference type="EMBL" id="QJPJ01000020">
    <property type="protein sequence ID" value="PXZ38274.1"/>
    <property type="molecule type" value="Genomic_DNA"/>
</dbReference>
<gene>
    <name evidence="2" type="ORF">DM482_10085</name>
</gene>
<keyword evidence="1" id="KW-0812">Transmembrane</keyword>
<keyword evidence="1" id="KW-1133">Transmembrane helix</keyword>
<comment type="caution">
    <text evidence="2">The sequence shown here is derived from an EMBL/GenBank/DDBJ whole genome shotgun (WGS) entry which is preliminary data.</text>
</comment>
<proteinExistence type="predicted"/>
<organism evidence="2 3">
    <name type="scientific">Avibacterium paragallinarum</name>
    <name type="common">Haemophilus gallinarum</name>
    <dbReference type="NCBI Taxonomy" id="728"/>
    <lineage>
        <taxon>Bacteria</taxon>
        <taxon>Pseudomonadati</taxon>
        <taxon>Pseudomonadota</taxon>
        <taxon>Gammaproteobacteria</taxon>
        <taxon>Pasteurellales</taxon>
        <taxon>Pasteurellaceae</taxon>
        <taxon>Avibacterium</taxon>
    </lineage>
</organism>
<feature type="transmembrane region" description="Helical" evidence="1">
    <location>
        <begin position="89"/>
        <end position="108"/>
    </location>
</feature>
<dbReference type="Proteomes" id="UP000247594">
    <property type="component" value="Unassembled WGS sequence"/>
</dbReference>
<name>A0AAE5WGN1_AVIPA</name>
<accession>A0AAE5WGN1</accession>
<protein>
    <submittedName>
        <fullName evidence="2">Uncharacterized protein</fullName>
    </submittedName>
</protein>
<evidence type="ECO:0000313" key="3">
    <source>
        <dbReference type="Proteomes" id="UP000247594"/>
    </source>
</evidence>
<dbReference type="AlphaFoldDB" id="A0AAE5WGN1"/>
<feature type="transmembrane region" description="Helical" evidence="1">
    <location>
        <begin position="44"/>
        <end position="68"/>
    </location>
</feature>
<feature type="transmembrane region" description="Helical" evidence="1">
    <location>
        <begin position="12"/>
        <end position="32"/>
    </location>
</feature>
<evidence type="ECO:0000313" key="2">
    <source>
        <dbReference type="EMBL" id="PXZ38274.1"/>
    </source>
</evidence>
<dbReference type="RefSeq" id="WP_110479820.1">
    <property type="nucleotide sequence ID" value="NZ_CP113955.1"/>
</dbReference>
<feature type="transmembrane region" description="Helical" evidence="1">
    <location>
        <begin position="120"/>
        <end position="137"/>
    </location>
</feature>
<keyword evidence="1" id="KW-0472">Membrane</keyword>
<sequence length="150" mass="17961">MCHYLFWGLSKMKIRTINVLVALIYSQILLHFGKRYQLNHDYRIEIALVIFLILPSLLRKLGFFTQFLDKKFNAIKDVNQIRLNAKDSVSYFLIYNIPAIIFFTTLFYAKKFVITDNNSYLLVLLCGIALFLFYDWLHHKFIIPHYVKKR</sequence>
<reference evidence="2 3" key="1">
    <citation type="submission" date="2018-06" db="EMBL/GenBank/DDBJ databases">
        <authorList>
            <person name="Teymurazov M."/>
            <person name="Kislichkina A."/>
            <person name="Abaymova A."/>
            <person name="Mukhina T."/>
            <person name="Mayskaya N."/>
            <person name="Svetoch E."/>
            <person name="Bogun A."/>
        </authorList>
    </citation>
    <scope>NUCLEOTIDE SEQUENCE [LARGE SCALE GENOMIC DNA]</scope>
    <source>
        <strain evidence="2 3">SCPM-O-B-8406</strain>
    </source>
</reference>